<organism evidence="1">
    <name type="scientific">bioreactor metagenome</name>
    <dbReference type="NCBI Taxonomy" id="1076179"/>
    <lineage>
        <taxon>unclassified sequences</taxon>
        <taxon>metagenomes</taxon>
        <taxon>ecological metagenomes</taxon>
    </lineage>
</organism>
<name>A0A645JHY2_9ZZZZ</name>
<gene>
    <name evidence="1" type="ORF">SDC9_210463</name>
</gene>
<dbReference type="CDD" id="cd20290">
    <property type="entry name" value="cupin_Mj0764-like"/>
    <property type="match status" value="1"/>
</dbReference>
<sequence length="104" mass="11662">MIEQVYKLSTGDEKAVEKVIFDENVHYLHMVFGKNEGLPEHLSNSNVYMTVLRGTLSIGLNDQAIHEYVKGDLLKIPVSTKMNVKNLHDATLELIVVKAPAPKM</sequence>
<comment type="caution">
    <text evidence="1">The sequence shown here is derived from an EMBL/GenBank/DDBJ whole genome shotgun (WGS) entry which is preliminary data.</text>
</comment>
<dbReference type="InterPro" id="IPR014710">
    <property type="entry name" value="RmlC-like_jellyroll"/>
</dbReference>
<dbReference type="SUPFAM" id="SSF51182">
    <property type="entry name" value="RmlC-like cupins"/>
    <property type="match status" value="1"/>
</dbReference>
<accession>A0A645JHY2</accession>
<proteinExistence type="predicted"/>
<dbReference type="AlphaFoldDB" id="A0A645JHY2"/>
<dbReference type="Gene3D" id="2.60.120.10">
    <property type="entry name" value="Jelly Rolls"/>
    <property type="match status" value="1"/>
</dbReference>
<evidence type="ECO:0008006" key="2">
    <source>
        <dbReference type="Google" id="ProtNLM"/>
    </source>
</evidence>
<dbReference type="InterPro" id="IPR011051">
    <property type="entry name" value="RmlC_Cupin_sf"/>
</dbReference>
<protein>
    <recommendedName>
        <fullName evidence="2">Cupin 2 conserved barrel domain-containing protein</fullName>
    </recommendedName>
</protein>
<evidence type="ECO:0000313" key="1">
    <source>
        <dbReference type="EMBL" id="MPN62710.1"/>
    </source>
</evidence>
<reference evidence="1" key="1">
    <citation type="submission" date="2019-08" db="EMBL/GenBank/DDBJ databases">
        <authorList>
            <person name="Kucharzyk K."/>
            <person name="Murdoch R.W."/>
            <person name="Higgins S."/>
            <person name="Loffler F."/>
        </authorList>
    </citation>
    <scope>NUCLEOTIDE SEQUENCE</scope>
</reference>
<dbReference type="EMBL" id="VSSQ01141121">
    <property type="protein sequence ID" value="MPN62710.1"/>
    <property type="molecule type" value="Genomic_DNA"/>
</dbReference>